<evidence type="ECO:0000259" key="2">
    <source>
        <dbReference type="Pfam" id="PF01636"/>
    </source>
</evidence>
<dbReference type="Proteomes" id="UP001286456">
    <property type="component" value="Unassembled WGS sequence"/>
</dbReference>
<dbReference type="PANTHER" id="PTHR21310">
    <property type="entry name" value="AMINOGLYCOSIDE PHOSPHOTRANSFERASE-RELATED-RELATED"/>
    <property type="match status" value="1"/>
</dbReference>
<dbReference type="SUPFAM" id="SSF56112">
    <property type="entry name" value="Protein kinase-like (PK-like)"/>
    <property type="match status" value="1"/>
</dbReference>
<dbReference type="Pfam" id="PF01636">
    <property type="entry name" value="APH"/>
    <property type="match status" value="1"/>
</dbReference>
<dbReference type="PANTHER" id="PTHR21310:SF13">
    <property type="entry name" value="AMINOGLYCOSIDE PHOSPHOTRANSFERASE DOMAIN-CONTAINING PROTEIN"/>
    <property type="match status" value="1"/>
</dbReference>
<protein>
    <submittedName>
        <fullName evidence="3">Phosphotransferase enzyme family-domain-containing protein</fullName>
    </submittedName>
</protein>
<gene>
    <name evidence="3" type="ORF">B0T19DRAFT_415399</name>
</gene>
<reference evidence="3" key="2">
    <citation type="submission" date="2023-06" db="EMBL/GenBank/DDBJ databases">
        <authorList>
            <consortium name="Lawrence Berkeley National Laboratory"/>
            <person name="Haridas S."/>
            <person name="Hensen N."/>
            <person name="Bonometti L."/>
            <person name="Westerberg I."/>
            <person name="Brannstrom I.O."/>
            <person name="Guillou S."/>
            <person name="Cros-Aarteil S."/>
            <person name="Calhoun S."/>
            <person name="Kuo A."/>
            <person name="Mondo S."/>
            <person name="Pangilinan J."/>
            <person name="Riley R."/>
            <person name="Labutti K."/>
            <person name="Andreopoulos B."/>
            <person name="Lipzen A."/>
            <person name="Chen C."/>
            <person name="Yanf M."/>
            <person name="Daum C."/>
            <person name="Ng V."/>
            <person name="Clum A."/>
            <person name="Steindorff A."/>
            <person name="Ohm R."/>
            <person name="Martin F."/>
            <person name="Silar P."/>
            <person name="Natvig D."/>
            <person name="Lalanne C."/>
            <person name="Gautier V."/>
            <person name="Ament-Velasquez S.L."/>
            <person name="Kruys A."/>
            <person name="Hutchinson M.I."/>
            <person name="Powell A.J."/>
            <person name="Barry K."/>
            <person name="Miller A.N."/>
            <person name="Grigoriev I.V."/>
            <person name="Debuchy R."/>
            <person name="Gladieux P."/>
            <person name="Thoren M.H."/>
            <person name="Johannesson H."/>
        </authorList>
    </citation>
    <scope>NUCLEOTIDE SEQUENCE</scope>
    <source>
        <strain evidence="3">SMH4131-1</strain>
    </source>
</reference>
<organism evidence="3 4">
    <name type="scientific">Cercophora scortea</name>
    <dbReference type="NCBI Taxonomy" id="314031"/>
    <lineage>
        <taxon>Eukaryota</taxon>
        <taxon>Fungi</taxon>
        <taxon>Dikarya</taxon>
        <taxon>Ascomycota</taxon>
        <taxon>Pezizomycotina</taxon>
        <taxon>Sordariomycetes</taxon>
        <taxon>Sordariomycetidae</taxon>
        <taxon>Sordariales</taxon>
        <taxon>Lasiosphaeriaceae</taxon>
        <taxon>Cercophora</taxon>
    </lineage>
</organism>
<proteinExistence type="predicted"/>
<dbReference type="InterPro" id="IPR051678">
    <property type="entry name" value="AGP_Transferase"/>
</dbReference>
<reference evidence="3" key="1">
    <citation type="journal article" date="2023" name="Mol. Phylogenet. Evol.">
        <title>Genome-scale phylogeny and comparative genomics of the fungal order Sordariales.</title>
        <authorList>
            <person name="Hensen N."/>
            <person name="Bonometti L."/>
            <person name="Westerberg I."/>
            <person name="Brannstrom I.O."/>
            <person name="Guillou S."/>
            <person name="Cros-Aarteil S."/>
            <person name="Calhoun S."/>
            <person name="Haridas S."/>
            <person name="Kuo A."/>
            <person name="Mondo S."/>
            <person name="Pangilinan J."/>
            <person name="Riley R."/>
            <person name="LaButti K."/>
            <person name="Andreopoulos B."/>
            <person name="Lipzen A."/>
            <person name="Chen C."/>
            <person name="Yan M."/>
            <person name="Daum C."/>
            <person name="Ng V."/>
            <person name="Clum A."/>
            <person name="Steindorff A."/>
            <person name="Ohm R.A."/>
            <person name="Martin F."/>
            <person name="Silar P."/>
            <person name="Natvig D.O."/>
            <person name="Lalanne C."/>
            <person name="Gautier V."/>
            <person name="Ament-Velasquez S.L."/>
            <person name="Kruys A."/>
            <person name="Hutchinson M.I."/>
            <person name="Powell A.J."/>
            <person name="Barry K."/>
            <person name="Miller A.N."/>
            <person name="Grigoriev I.V."/>
            <person name="Debuchy R."/>
            <person name="Gladieux P."/>
            <person name="Hiltunen Thoren M."/>
            <person name="Johannesson H."/>
        </authorList>
    </citation>
    <scope>NUCLEOTIDE SEQUENCE</scope>
    <source>
        <strain evidence="3">SMH4131-1</strain>
    </source>
</reference>
<name>A0AAE0IW18_9PEZI</name>
<evidence type="ECO:0000313" key="4">
    <source>
        <dbReference type="Proteomes" id="UP001286456"/>
    </source>
</evidence>
<dbReference type="InterPro" id="IPR002575">
    <property type="entry name" value="Aminoglycoside_PTrfase"/>
</dbReference>
<dbReference type="AlphaFoldDB" id="A0AAE0IW18"/>
<feature type="compositionally biased region" description="Acidic residues" evidence="1">
    <location>
        <begin position="324"/>
        <end position="363"/>
    </location>
</feature>
<keyword evidence="4" id="KW-1185">Reference proteome</keyword>
<comment type="caution">
    <text evidence="3">The sequence shown here is derived from an EMBL/GenBank/DDBJ whole genome shotgun (WGS) entry which is preliminary data.</text>
</comment>
<sequence>MEPTEDERSPDFSGMSWVRNMWGLEPRWTIIPDETAIMETVKSAVGLTEPCKIEFLAQGAFNKLYTIASSETEVIARVTLPIDPKWKTLSEVATLDWVRENTSLPVPRVLAYRADRSTPIGFEWIAMEKMPGKPWADVWQTIPFSTKKEIVARIALFCSETFEKQLCGIGNIFPASEGDVSTRADQPETGTPLHAVPVQRIVNTAFITNGFQRNVPRGPFSTAREWIQARLDLAELDCRKRLSLVQPCQNSTTTQDQTGDATETNATETSGGGQHDGLVTGPDVAVSETSGVEGGPERRDEGSGKANQEENDIGAGTKEKDVDEKDVEQNDGDEKEEDEKDKNTEDDDNEDDDNEDSDEAEDPEDLENALLIISKLNNHLNNFFPPNPNPAPEPSIIFHDDLNRHNLLLSSTGVLTAVVDWECVSALPLFTACQYPPFLQGKPNEIEPIKHIYQHDEHGQVDEIYWEHLEYFELTQLRRFFLDEMRRLQPGWVEIFESRTSQRQRDFELAVAACDDPFMLRRILKWLADMEESGVENVPGLEERIDNETL</sequence>
<accession>A0AAE0IW18</accession>
<feature type="region of interest" description="Disordered" evidence="1">
    <location>
        <begin position="248"/>
        <end position="363"/>
    </location>
</feature>
<feature type="domain" description="Aminoglycoside phosphotransferase" evidence="2">
    <location>
        <begin position="341"/>
        <end position="425"/>
    </location>
</feature>
<dbReference type="EMBL" id="JAUEPO010000002">
    <property type="protein sequence ID" value="KAK3332336.1"/>
    <property type="molecule type" value="Genomic_DNA"/>
</dbReference>
<evidence type="ECO:0000256" key="1">
    <source>
        <dbReference type="SAM" id="MobiDB-lite"/>
    </source>
</evidence>
<evidence type="ECO:0000313" key="3">
    <source>
        <dbReference type="EMBL" id="KAK3332336.1"/>
    </source>
</evidence>
<dbReference type="InterPro" id="IPR011009">
    <property type="entry name" value="Kinase-like_dom_sf"/>
</dbReference>
<feature type="compositionally biased region" description="Polar residues" evidence="1">
    <location>
        <begin position="248"/>
        <end position="269"/>
    </location>
</feature>